<accession>A0A8B5Y2C1</accession>
<protein>
    <submittedName>
        <fullName evidence="2">General stress protein</fullName>
    </submittedName>
</protein>
<dbReference type="Pfam" id="PF10685">
    <property type="entry name" value="KGG"/>
    <property type="match status" value="2"/>
</dbReference>
<evidence type="ECO:0000256" key="1">
    <source>
        <dbReference type="SAM" id="MobiDB-lite"/>
    </source>
</evidence>
<organism evidence="2 3">
    <name type="scientific">Peribacillus simplex</name>
    <dbReference type="NCBI Taxonomy" id="1478"/>
    <lineage>
        <taxon>Bacteria</taxon>
        <taxon>Bacillati</taxon>
        <taxon>Bacillota</taxon>
        <taxon>Bacilli</taxon>
        <taxon>Bacillales</taxon>
        <taxon>Bacillaceae</taxon>
        <taxon>Peribacillus</taxon>
    </lineage>
</organism>
<dbReference type="Proteomes" id="UP000317770">
    <property type="component" value="Unassembled WGS sequence"/>
</dbReference>
<dbReference type="PANTHER" id="PTHR36569:SF5">
    <property type="entry name" value="CONIDIATION-SPECIFIC PROTEIN 10 (EUROFUNG)"/>
    <property type="match status" value="1"/>
</dbReference>
<sequence length="88" mass="9734">MTNNNEKMSREEAGRKGGEATAKNHDKEFFQEIGQKGGEATSENHDKEFYQEIGQKGGEARANQRDGSDDGKMSREEAGLNGGEKSRR</sequence>
<evidence type="ECO:0000313" key="2">
    <source>
        <dbReference type="EMBL" id="TVX82894.1"/>
    </source>
</evidence>
<name>A0A8B5Y2C1_9BACI</name>
<feature type="region of interest" description="Disordered" evidence="1">
    <location>
        <begin position="1"/>
        <end position="88"/>
    </location>
</feature>
<dbReference type="InterPro" id="IPR052590">
    <property type="entry name" value="Stress/Virulence-Domain"/>
</dbReference>
<dbReference type="PANTHER" id="PTHR36569">
    <property type="match status" value="1"/>
</dbReference>
<dbReference type="EMBL" id="VNKI01000002">
    <property type="protein sequence ID" value="TVX82894.1"/>
    <property type="molecule type" value="Genomic_DNA"/>
</dbReference>
<reference evidence="2 3" key="1">
    <citation type="submission" date="2019-07" db="EMBL/GenBank/DDBJ databases">
        <title>Genome assembly of Bacillus simplex strain GGC-P6A.</title>
        <authorList>
            <person name="Jennings M.E."/>
            <person name="Barton H.A."/>
        </authorList>
    </citation>
    <scope>NUCLEOTIDE SEQUENCE [LARGE SCALE GENOMIC DNA]</scope>
    <source>
        <strain evidence="2 3">GGC-P6A</strain>
    </source>
</reference>
<gene>
    <name evidence="2" type="ORF">FQP34_04720</name>
</gene>
<dbReference type="InterPro" id="IPR019626">
    <property type="entry name" value="Stress-induced_KGG_rpt"/>
</dbReference>
<dbReference type="RefSeq" id="WP_144477461.1">
    <property type="nucleotide sequence ID" value="NZ_CAKKMK010000152.1"/>
</dbReference>
<feature type="compositionally biased region" description="Basic and acidic residues" evidence="1">
    <location>
        <begin position="58"/>
        <end position="78"/>
    </location>
</feature>
<feature type="compositionally biased region" description="Basic and acidic residues" evidence="1">
    <location>
        <begin position="7"/>
        <end position="30"/>
    </location>
</feature>
<dbReference type="AlphaFoldDB" id="A0A8B5Y2C1"/>
<evidence type="ECO:0000313" key="3">
    <source>
        <dbReference type="Proteomes" id="UP000317770"/>
    </source>
</evidence>
<comment type="caution">
    <text evidence="2">The sequence shown here is derived from an EMBL/GenBank/DDBJ whole genome shotgun (WGS) entry which is preliminary data.</text>
</comment>
<proteinExistence type="predicted"/>